<comment type="caution">
    <text evidence="3">The sequence shown here is derived from an EMBL/GenBank/DDBJ whole genome shotgun (WGS) entry which is preliminary data.</text>
</comment>
<dbReference type="GO" id="GO:0046872">
    <property type="term" value="F:metal ion binding"/>
    <property type="evidence" value="ECO:0007669"/>
    <property type="project" value="UniProtKB-KW"/>
</dbReference>
<evidence type="ECO:0000256" key="1">
    <source>
        <dbReference type="ARBA" id="ARBA00006964"/>
    </source>
</evidence>
<proteinExistence type="inferred from homology"/>
<dbReference type="EMBL" id="LAZR01045221">
    <property type="protein sequence ID" value="KKK99396.1"/>
    <property type="molecule type" value="Genomic_DNA"/>
</dbReference>
<dbReference type="SUPFAM" id="SSF102705">
    <property type="entry name" value="NIF3 (NGG1p interacting factor 3)-like"/>
    <property type="match status" value="1"/>
</dbReference>
<dbReference type="InterPro" id="IPR036069">
    <property type="entry name" value="DUF34/NIF3_sf"/>
</dbReference>
<comment type="similarity">
    <text evidence="1">Belongs to the GTP cyclohydrolase I type 2/NIF3 family.</text>
</comment>
<evidence type="ECO:0000256" key="2">
    <source>
        <dbReference type="ARBA" id="ARBA00022723"/>
    </source>
</evidence>
<protein>
    <recommendedName>
        <fullName evidence="4">Nif3-like dinuclear metal center hexameric protein</fullName>
    </recommendedName>
</protein>
<accession>A0A0F9CS68</accession>
<feature type="non-terminal residue" evidence="3">
    <location>
        <position position="1"/>
    </location>
</feature>
<dbReference type="Gene3D" id="3.40.1390.30">
    <property type="entry name" value="NIF3 (NGG1p interacting factor 3)-like"/>
    <property type="match status" value="2"/>
</dbReference>
<dbReference type="InterPro" id="IPR002678">
    <property type="entry name" value="DUF34/NIF3"/>
</dbReference>
<sequence>TAVSINLAVVEAAVKNKADAIIVHHGMFWKSDETVIRGYRKHRIKKIIENDISLFAYHLPLDLHPEISNNRLILKGLGVDDIEEPEDTKIRYSFGLKGVFQSPPSFDEFVHRVNNLFGTESRVFHYGSDKISSLYVVSGAGRNMIDQVSRLGVDAYLTGDAQENTEYVAKEELLNYIYAGHYNTEKPGIKELGEQIKRQFQLDVQFIDISNPL</sequence>
<organism evidence="3">
    <name type="scientific">marine sediment metagenome</name>
    <dbReference type="NCBI Taxonomy" id="412755"/>
    <lineage>
        <taxon>unclassified sequences</taxon>
        <taxon>metagenomes</taxon>
        <taxon>ecological metagenomes</taxon>
    </lineage>
</organism>
<dbReference type="PANTHER" id="PTHR13799">
    <property type="entry name" value="NGG1 INTERACTING FACTOR 3"/>
    <property type="match status" value="1"/>
</dbReference>
<reference evidence="3" key="1">
    <citation type="journal article" date="2015" name="Nature">
        <title>Complex archaea that bridge the gap between prokaryotes and eukaryotes.</title>
        <authorList>
            <person name="Spang A."/>
            <person name="Saw J.H."/>
            <person name="Jorgensen S.L."/>
            <person name="Zaremba-Niedzwiedzka K."/>
            <person name="Martijn J."/>
            <person name="Lind A.E."/>
            <person name="van Eijk R."/>
            <person name="Schleper C."/>
            <person name="Guy L."/>
            <person name="Ettema T.J."/>
        </authorList>
    </citation>
    <scope>NUCLEOTIDE SEQUENCE</scope>
</reference>
<dbReference type="Pfam" id="PF01784">
    <property type="entry name" value="DUF34_NIF3"/>
    <property type="match status" value="1"/>
</dbReference>
<gene>
    <name evidence="3" type="ORF">LCGC14_2633190</name>
</gene>
<dbReference type="GO" id="GO:0005737">
    <property type="term" value="C:cytoplasm"/>
    <property type="evidence" value="ECO:0007669"/>
    <property type="project" value="TreeGrafter"/>
</dbReference>
<dbReference type="NCBIfam" id="TIGR00486">
    <property type="entry name" value="YbgI_SA1388"/>
    <property type="match status" value="1"/>
</dbReference>
<name>A0A0F9CS68_9ZZZZ</name>
<keyword evidence="2" id="KW-0479">Metal-binding</keyword>
<evidence type="ECO:0008006" key="4">
    <source>
        <dbReference type="Google" id="ProtNLM"/>
    </source>
</evidence>
<dbReference type="AlphaFoldDB" id="A0A0F9CS68"/>
<evidence type="ECO:0000313" key="3">
    <source>
        <dbReference type="EMBL" id="KKK99396.1"/>
    </source>
</evidence>
<dbReference type="PANTHER" id="PTHR13799:SF14">
    <property type="entry name" value="GTP CYCLOHYDROLASE 1 TYPE 2 HOMOLOG"/>
    <property type="match status" value="1"/>
</dbReference>